<sequence length="271" mass="29345">MRDDTLRLGVAPDPSHADWTQQRIRTPDGVWLDGALLAGPAGTRSAIVLANGFTRSWRHEPTQRIARRLCVHGSVQMFDFRGHHRSGGVSTVGKAEVTDLQSVVTHLRAHGYRTITTVGFSMGASVVLRHAAEHGGVTAVVAVSGPGQWYYRGTRPMRLLHRGVEHPLGRLALRTAYGVRVTNRRWDPAPADPTQAAARLSSTPLLVVHGDSDDFFPVDHAERIHTAAGAHSELWIEPGFGHAERAISTELVERIGTWVAGVTSPASAPPS</sequence>
<organism evidence="2 3">
    <name type="scientific">Lipingzhangella rawalii</name>
    <dbReference type="NCBI Taxonomy" id="2055835"/>
    <lineage>
        <taxon>Bacteria</taxon>
        <taxon>Bacillati</taxon>
        <taxon>Actinomycetota</taxon>
        <taxon>Actinomycetes</taxon>
        <taxon>Streptosporangiales</taxon>
        <taxon>Nocardiopsidaceae</taxon>
        <taxon>Lipingzhangella</taxon>
    </lineage>
</organism>
<dbReference type="EMBL" id="JAVLVT010000010">
    <property type="protein sequence ID" value="MDS1272181.1"/>
    <property type="molecule type" value="Genomic_DNA"/>
</dbReference>
<dbReference type="InterPro" id="IPR052920">
    <property type="entry name" value="DNA-binding_regulatory"/>
</dbReference>
<dbReference type="Proteomes" id="UP001250214">
    <property type="component" value="Unassembled WGS sequence"/>
</dbReference>
<feature type="domain" description="Serine aminopeptidase S33" evidence="1">
    <location>
        <begin position="44"/>
        <end position="172"/>
    </location>
</feature>
<dbReference type="RefSeq" id="WP_310913751.1">
    <property type="nucleotide sequence ID" value="NZ_JAVLVT010000010.1"/>
</dbReference>
<protein>
    <submittedName>
        <fullName evidence="2">Alpha/beta hydrolase</fullName>
    </submittedName>
</protein>
<proteinExistence type="predicted"/>
<evidence type="ECO:0000313" key="3">
    <source>
        <dbReference type="Proteomes" id="UP001250214"/>
    </source>
</evidence>
<dbReference type="InterPro" id="IPR029058">
    <property type="entry name" value="AB_hydrolase_fold"/>
</dbReference>
<evidence type="ECO:0000313" key="2">
    <source>
        <dbReference type="EMBL" id="MDS1272181.1"/>
    </source>
</evidence>
<reference evidence="3" key="1">
    <citation type="submission" date="2023-07" db="EMBL/GenBank/DDBJ databases">
        <title>Novel species in the genus Lipingzhangella isolated from Sambhar Salt Lake.</title>
        <authorList>
            <person name="Jiya N."/>
            <person name="Kajale S."/>
            <person name="Sharma A."/>
        </authorList>
    </citation>
    <scope>NUCLEOTIDE SEQUENCE [LARGE SCALE GENOMIC DNA]</scope>
    <source>
        <strain evidence="3">LS1_29</strain>
    </source>
</reference>
<dbReference type="Gene3D" id="3.40.50.1820">
    <property type="entry name" value="alpha/beta hydrolase"/>
    <property type="match status" value="1"/>
</dbReference>
<dbReference type="Pfam" id="PF12146">
    <property type="entry name" value="Hydrolase_4"/>
    <property type="match status" value="1"/>
</dbReference>
<dbReference type="PANTHER" id="PTHR43358:SF4">
    <property type="entry name" value="ALPHA_BETA HYDROLASE FOLD-1 DOMAIN-CONTAINING PROTEIN"/>
    <property type="match status" value="1"/>
</dbReference>
<dbReference type="GO" id="GO:0016787">
    <property type="term" value="F:hydrolase activity"/>
    <property type="evidence" value="ECO:0007669"/>
    <property type="project" value="UniProtKB-KW"/>
</dbReference>
<gene>
    <name evidence="2" type="ORF">RIF23_17980</name>
</gene>
<accession>A0ABU2HA66</accession>
<evidence type="ECO:0000259" key="1">
    <source>
        <dbReference type="Pfam" id="PF12146"/>
    </source>
</evidence>
<dbReference type="InterPro" id="IPR022742">
    <property type="entry name" value="Hydrolase_4"/>
</dbReference>
<dbReference type="SUPFAM" id="SSF53474">
    <property type="entry name" value="alpha/beta-Hydrolases"/>
    <property type="match status" value="1"/>
</dbReference>
<comment type="caution">
    <text evidence="2">The sequence shown here is derived from an EMBL/GenBank/DDBJ whole genome shotgun (WGS) entry which is preliminary data.</text>
</comment>
<name>A0ABU2HA66_9ACTN</name>
<keyword evidence="2" id="KW-0378">Hydrolase</keyword>
<dbReference type="PANTHER" id="PTHR43358">
    <property type="entry name" value="ALPHA/BETA-HYDROLASE"/>
    <property type="match status" value="1"/>
</dbReference>
<keyword evidence="3" id="KW-1185">Reference proteome</keyword>